<accession>A0A091C2K3</accession>
<dbReference type="Pfam" id="PF13460">
    <property type="entry name" value="NAD_binding_10"/>
    <property type="match status" value="1"/>
</dbReference>
<evidence type="ECO:0000313" key="3">
    <source>
        <dbReference type="Proteomes" id="UP000029381"/>
    </source>
</evidence>
<proteinExistence type="predicted"/>
<dbReference type="InterPro" id="IPR016040">
    <property type="entry name" value="NAD(P)-bd_dom"/>
</dbReference>
<dbReference type="Gene3D" id="3.40.50.720">
    <property type="entry name" value="NAD(P)-binding Rossmann-like Domain"/>
    <property type="match status" value="1"/>
</dbReference>
<comment type="caution">
    <text evidence="2">The sequence shown here is derived from an EMBL/GenBank/DDBJ whole genome shotgun (WGS) entry which is preliminary data.</text>
</comment>
<dbReference type="PANTHER" id="PTHR43355:SF2">
    <property type="entry name" value="FLAVIN REDUCTASE (NADPH)"/>
    <property type="match status" value="1"/>
</dbReference>
<reference evidence="2 3" key="1">
    <citation type="submission" date="2014-08" db="EMBL/GenBank/DDBJ databases">
        <title>Genome sequence of Tetragenococcus muriaticus.</title>
        <authorList>
            <person name="Chuea-nongthon C."/>
            <person name="Rodtong S."/>
            <person name="Yongsawatdigul J."/>
            <person name="Steele J.L."/>
            <person name="Liu X.-y."/>
            <person name="Speers J."/>
            <person name="Glasner J.D."/>
            <person name="Neeno-Eckwall E.C."/>
        </authorList>
    </citation>
    <scope>NUCLEOTIDE SEQUENCE [LARGE SCALE GENOMIC DNA]</scope>
    <source>
        <strain evidence="2 3">3MR10-3</strain>
    </source>
</reference>
<feature type="domain" description="NAD(P)-binding" evidence="1">
    <location>
        <begin position="8"/>
        <end position="195"/>
    </location>
</feature>
<evidence type="ECO:0000259" key="1">
    <source>
        <dbReference type="Pfam" id="PF13460"/>
    </source>
</evidence>
<organism evidence="2 3">
    <name type="scientific">Tetragenococcus muriaticus 3MR10-3</name>
    <dbReference type="NCBI Taxonomy" id="1302648"/>
    <lineage>
        <taxon>Bacteria</taxon>
        <taxon>Bacillati</taxon>
        <taxon>Bacillota</taxon>
        <taxon>Bacilli</taxon>
        <taxon>Lactobacillales</taxon>
        <taxon>Enterococcaceae</taxon>
        <taxon>Tetragenococcus</taxon>
    </lineage>
</organism>
<dbReference type="PATRIC" id="fig|1302648.3.peg.646"/>
<dbReference type="InterPro" id="IPR051606">
    <property type="entry name" value="Polyketide_Oxido-like"/>
</dbReference>
<dbReference type="GO" id="GO:0016646">
    <property type="term" value="F:oxidoreductase activity, acting on the CH-NH group of donors, NAD or NADP as acceptor"/>
    <property type="evidence" value="ECO:0007669"/>
    <property type="project" value="TreeGrafter"/>
</dbReference>
<dbReference type="InterPro" id="IPR036291">
    <property type="entry name" value="NAD(P)-bd_dom_sf"/>
</dbReference>
<evidence type="ECO:0000313" key="2">
    <source>
        <dbReference type="EMBL" id="KFN92081.1"/>
    </source>
</evidence>
<dbReference type="AlphaFoldDB" id="A0A091C2K3"/>
<dbReference type="EMBL" id="JPVT01000060">
    <property type="protein sequence ID" value="KFN92081.1"/>
    <property type="molecule type" value="Genomic_DNA"/>
</dbReference>
<gene>
    <name evidence="2" type="ORF">TMU3MR103_0665</name>
</gene>
<sequence length="210" mass="23273">MKIAVVAASGRAGKLITNEAVKRNHEVTAIVRHKNQTEASYVLQKDLYDLTYQDLKEFDIVVDAFGVWNPSDMDLHDSSLMHLADCLSGTSTKLFVVGGAGSLYIDSEHVKQLKDTPEFPEEAKPVAEGMVKALDHLKERGDAQWVYVSPAASFIADGVKTEDYTITDNEYVENKAGESKISYQDYALAFVDAVEADKYNQVQISIYQNA</sequence>
<dbReference type="RefSeq" id="WP_028789644.1">
    <property type="nucleotide sequence ID" value="NZ_JPVT01000060.1"/>
</dbReference>
<name>A0A091C2K3_9ENTE</name>
<keyword evidence="3" id="KW-1185">Reference proteome</keyword>
<dbReference type="Proteomes" id="UP000029381">
    <property type="component" value="Unassembled WGS sequence"/>
</dbReference>
<protein>
    <submittedName>
        <fullName evidence="2">NADH-flavin reductase</fullName>
    </submittedName>
</protein>
<dbReference type="SUPFAM" id="SSF51735">
    <property type="entry name" value="NAD(P)-binding Rossmann-fold domains"/>
    <property type="match status" value="1"/>
</dbReference>
<dbReference type="PANTHER" id="PTHR43355">
    <property type="entry name" value="FLAVIN REDUCTASE (NADPH)"/>
    <property type="match status" value="1"/>
</dbReference>